<evidence type="ECO:0000256" key="1">
    <source>
        <dbReference type="SAM" id="Phobius"/>
    </source>
</evidence>
<dbReference type="RefSeq" id="WP_079591118.1">
    <property type="nucleotide sequence ID" value="NZ_FUYX01000002.1"/>
</dbReference>
<sequence length="165" mass="17111">MKFNDLFAGLVVLALSGLVASASWNLPNPSEQPLGPSAFPLILAGLLGFCALILAVNGARATDAGPLVGLADWTRNRGAVLRLLLVPAAVIFYMLFAETLGFLICATAILVVLFLVGGTRSLHAVAMALAAALVIHSIFYLGLGVQLPWGRSNPCAGKPPCSTPM</sequence>
<feature type="transmembrane region" description="Helical" evidence="1">
    <location>
        <begin position="83"/>
        <end position="116"/>
    </location>
</feature>
<dbReference type="Proteomes" id="UP000190130">
    <property type="component" value="Unassembled WGS sequence"/>
</dbReference>
<evidence type="ECO:0000259" key="2">
    <source>
        <dbReference type="Pfam" id="PF07331"/>
    </source>
</evidence>
<feature type="transmembrane region" description="Helical" evidence="1">
    <location>
        <begin position="122"/>
        <end position="143"/>
    </location>
</feature>
<feature type="transmembrane region" description="Helical" evidence="1">
    <location>
        <begin position="37"/>
        <end position="56"/>
    </location>
</feature>
<evidence type="ECO:0000313" key="4">
    <source>
        <dbReference type="Proteomes" id="UP000190130"/>
    </source>
</evidence>
<organism evidence="3 4">
    <name type="scientific">Bosea thiooxidans</name>
    <dbReference type="NCBI Taxonomy" id="53254"/>
    <lineage>
        <taxon>Bacteria</taxon>
        <taxon>Pseudomonadati</taxon>
        <taxon>Pseudomonadota</taxon>
        <taxon>Alphaproteobacteria</taxon>
        <taxon>Hyphomicrobiales</taxon>
        <taxon>Boseaceae</taxon>
        <taxon>Bosea</taxon>
    </lineage>
</organism>
<dbReference type="AlphaFoldDB" id="A0A1T5BC76"/>
<keyword evidence="1" id="KW-0812">Transmembrane</keyword>
<gene>
    <name evidence="3" type="ORF">SAMN05660750_00731</name>
</gene>
<dbReference type="Pfam" id="PF07331">
    <property type="entry name" value="TctB"/>
    <property type="match status" value="1"/>
</dbReference>
<name>A0A1T5BC76_9HYPH</name>
<accession>A0A1T5BC76</accession>
<dbReference type="OrthoDB" id="8907787at2"/>
<keyword evidence="1" id="KW-1133">Transmembrane helix</keyword>
<reference evidence="3 4" key="1">
    <citation type="submission" date="2017-02" db="EMBL/GenBank/DDBJ databases">
        <authorList>
            <person name="Peterson S.W."/>
        </authorList>
    </citation>
    <scope>NUCLEOTIDE SEQUENCE [LARGE SCALE GENOMIC DNA]</scope>
    <source>
        <strain evidence="3 4">DSM 9653</strain>
    </source>
</reference>
<evidence type="ECO:0000313" key="3">
    <source>
        <dbReference type="EMBL" id="SKB44911.1"/>
    </source>
</evidence>
<dbReference type="InterPro" id="IPR009936">
    <property type="entry name" value="DUF1468"/>
</dbReference>
<protein>
    <submittedName>
        <fullName evidence="3">Putative tricarboxylic transport membrane protein</fullName>
    </submittedName>
</protein>
<proteinExistence type="predicted"/>
<dbReference type="EMBL" id="FUYX01000002">
    <property type="protein sequence ID" value="SKB44911.1"/>
    <property type="molecule type" value="Genomic_DNA"/>
</dbReference>
<feature type="domain" description="DUF1468" evidence="2">
    <location>
        <begin position="7"/>
        <end position="148"/>
    </location>
</feature>
<keyword evidence="1" id="KW-0472">Membrane</keyword>